<reference evidence="1 2" key="1">
    <citation type="journal article" date="2014" name="Arch. Virol.">
        <title>Complete genome sequence of a novel phage, vB_MoxS-ISF9, infecting methylotrophic Microbacterium: first report of a virulent Microbacterium phage.</title>
        <authorList>
            <person name="Zamani I."/>
            <person name="Bouzari M."/>
            <person name="Emtiazi G."/>
            <person name="Ghasemi S.M."/>
            <person name="Chang H.I."/>
        </authorList>
    </citation>
    <scope>NUCLEOTIDE SEQUENCE [LARGE SCALE GENOMIC DNA]</scope>
</reference>
<dbReference type="EMBL" id="KJ173786">
    <property type="protein sequence ID" value="AHL18512.1"/>
    <property type="molecule type" value="Genomic_DNA"/>
</dbReference>
<protein>
    <submittedName>
        <fullName evidence="1">Uncharacterized protein</fullName>
    </submittedName>
</protein>
<dbReference type="KEGG" id="vg:18938353"/>
<gene>
    <name evidence="1" type="ORF">ISF9_042</name>
</gene>
<dbReference type="Proteomes" id="UP000019700">
    <property type="component" value="Genome"/>
</dbReference>
<sequence>MDEIEELGTRAAHWCMYWRDSGEHNYQQHWKRGQVCKGCGAEPPRPAAKKKEEK</sequence>
<dbReference type="GeneID" id="18938353"/>
<dbReference type="RefSeq" id="YP_009021487.1">
    <property type="nucleotide sequence ID" value="NC_023859.1"/>
</dbReference>
<accession>W8P091</accession>
<name>W8P091_9CAUD</name>
<evidence type="ECO:0000313" key="1">
    <source>
        <dbReference type="EMBL" id="AHL18512.1"/>
    </source>
</evidence>
<evidence type="ECO:0000313" key="2">
    <source>
        <dbReference type="Proteomes" id="UP000019700"/>
    </source>
</evidence>
<keyword evidence="2" id="KW-1185">Reference proteome</keyword>
<proteinExistence type="predicted"/>
<organism evidence="1 2">
    <name type="scientific">Microbacterium phage vB_MoxS-ISF9</name>
    <dbReference type="NCBI Taxonomy" id="1458670"/>
    <lineage>
        <taxon>Viruses</taxon>
        <taxon>Duplodnaviria</taxon>
        <taxon>Heunggongvirae</taxon>
        <taxon>Uroviricota</taxon>
        <taxon>Caudoviricetes</taxon>
        <taxon>Farahnazvirus</taxon>
        <taxon>Farahnazvirus ISF9</taxon>
    </lineage>
</organism>